<evidence type="ECO:0008006" key="4">
    <source>
        <dbReference type="Google" id="ProtNLM"/>
    </source>
</evidence>
<dbReference type="OrthoDB" id="8248741at2"/>
<evidence type="ECO:0000256" key="1">
    <source>
        <dbReference type="SAM" id="MobiDB-lite"/>
    </source>
</evidence>
<dbReference type="STRING" id="46679.SAMN05216202_2067"/>
<evidence type="ECO:0000313" key="3">
    <source>
        <dbReference type="Proteomes" id="UP000198600"/>
    </source>
</evidence>
<feature type="compositionally biased region" description="Polar residues" evidence="1">
    <location>
        <begin position="2904"/>
        <end position="2923"/>
    </location>
</feature>
<accession>A0A1H2MNA6</accession>
<sequence>MANNPLSNLAAALTRDAGAPILLTRDYLIAGLADASVSVSARLDSDLKAAFQSTVAGLSISLTAQSVQPLNPASQTFKVTGVSARFLQQDVKQGLVLTFGLRGSVGAQSLSLEIVTTPASWTWSDLSTFATGIPFKWAGISNAVFTFNDSLGACQGFAANLTPPTQLSNAVAVVQNLGFPTLALPFTGSMDFAKVDGVDIFMPTTTLRAPFLGPDSALKLLYLSVDAPVFGLIIGPPELQDGDDPAEAFYDQQVSLYFGLDLSLTDQQGQSVDYQMRALAQINNGSAFNFYLGHSDDGSALLTPATIIGLLDNNGSFFTGTPPVLQQFLSGIGLRSLSLSGVTSPSLALSSASVTLGADPTVINVEHPWVPLQDPTNKLVFGITDFELVWGINFLPKGSTQSFLFQTQFLLLPEVFKGKTAAENGLFFVQFNSDLQLLARFDGTANLNDMIAMLTLDLIRIPKGFVDASLSDVGLSLDVGAKSYAFNAGFELDLNLFTLGGQPILSVTDGQLYIKATTPTSASGVANTPPVTTYQAGIGGLVGIGPYFANANVDYDGTQTPATWKVAARLAQPVDVQQLVSQFLSFGGAFTFPDFLPGTLLVNTLEVDASLATGATPIDRYTVAGSLRWTFNLGQAFSVDTLATLSLSYDASKPAQQQYSGSATTLWDFSFLNDSVLLGYSFAPDNQGSNAQLSLSWEGLTAIYQVDKKTLTFTLKNWSLGRLIQKLMQSLGDPYFTLDSPWDALNQISLDGLSLIISLETSNGSTPTIAAKYTLASKIDLGFMSIDGLVFERKKVDGVDKITLGIDGSSVFKGNNPQEQQDWSNLLDPQKGHPVDKLPSVPGQGTDYFSLPLLVLGQRVAISGYDSFANTKAVIDALKKVPSTTGSSNPLNPGDSGTKGTPYYNRNSDWLIAGQLLLLKTGKDWTVDLMLVFNDPNLYGLRLALAGEKAKALGNLVLDILYKKITDDVGVYQIEWTFPDSIRNLNFGAVSIVLPEIGVKIYTNGDFFIDIGFPYNLDFTRSFSISAIVYGVPVLGAGGFYLGKLSSVTATQVPKTTQGTFDPVIVFGLGLQLGLGYNFVKGPLKAGFALTVFGILEGTIAAFHAYRPATALVTANSSVQDDYYFKIQGTVGVIGLLYGSIDFAIISAAVNVRITLSLSLTYESYKPIPIAARATVEVSVKVKIDLGLFSFSISFSFHADVSARFEINALNSGPAPWAEPTQLLARQARHLQLASQRRAAVPKAMSVPRSATKPVLNLYATPQFTVMCNEGVTSYSGQQGAFVFLLTMDAPSPTQQTRQADNTSSFERLCADYLPWLIGTLGSASSDQDSLADILGTLVDKALLEVDIERLADLANPPFGISELLTFLSSFDVSITLPDATNQAQIKQVLEAGSVLFPVFDGLSLDVPLANAGSATLDFLQYVGTNSTYRSNVAQLFKELAAVVTAKDDNRAPPLRAAGDDNESMAAVIFTDAFMVIGRQLLQVALNAFDDYAYATAHGNSIEQILQWTNDARGNSLTLDDIVRPNAEVALTVGLTLDIPLPAYTLQSSDTLVTVARAWSDSAVPARWTTTAPGLILANGNSTVIAANQLISLLVGNDIHQYTTGPGETFNSLARALGVDLPVLAQDSALYDMAGLLLPGQPLLLPPLAYQTAAGDSLNSSGVRFGVSAMALFSDPLSGNFSVEPLFATPQITLTALNSLFTEDLWSVVVGTDQLAQLAGMLSRFLAYGLRLPSNPAGMDGLSLSAQFLYPNNQSAYGLYQLTGQQFPTPTDQAPGTDFPISLSRAATSHGVDLSFVQIAGGSSGSMNLNQAYSNLSVVLAYAQQGKFQPAPSISLLPTVARNPKDYAVKSVSLWSTADLQQLRDLCQPGLRASTEEAPSVQPMLWSLPDGLVRLINQRVGSLAPQLPDLSQQLPYLPAFTPCEVSTDPATLETTHREIASYSYATRVDFTIKRLPQAEPGVIASSGSSLSYTYQLLGPSATDAQLLERLLSAVDELGTSIISGQFLLMPQGNAKASNLLSQAQSDFLAFLTQTNLSTETNPPPDLMDARMDDDAGPRGILNPPQEVVKLLWELSTVRSGGYYLSYYDVIAGSGLPDGIFDDSGTATLTLVVTYPREALQGRLCNFINAFVTTDTVIQQGSHTTLRSASTTNPSQPTRTIDSLESLATFYGIGSGRIAELNPGATLAPHAQVPIDGIIHLVTPADSTAGNGQPAAILDNLARYYSVGALQPITAAQIAALNPGVSATSTVALFIPALVYLVDGSLAPGNSLQSLADYYDLDLDALAVGAERVPGLLVSGSTLTLDTRTFDLQAVFNQGNAAFSVLRDNPPPVDSPSVDPDGYANAYLYNLYSVLSAGIDGSPWFSASDLALPFGPQRPDSGSDELEAQIHRQAMRNPQSRRETLNALADDSQYTYQQTLGLARRATSNAAPQPTNPGLPAASDNPYRGVGSFAQVKLSWLDIFGNITVTPLQQPPAGYSGSLNHPPLPLRYNDRLIALSAWPNTRSFYTYEATTGGAQLVISLSLDTSSYDPASGGDIKVQAGKDLEMFSLIYYQLNQSYQGLNLPWCQGRAVSVELVNSLFAQPLSRLDDSQSQPLLDYINGVILYLGQVVQGASATPPATVRLSLAVDIDSLAPGSILPLSLTLSLRRVSTLVAPDVAGLEGGVAVTSTLLPVPDPLTASTSGYSLFATAFEALFQRSGAWLTRLGSGTADPGSTPDGRNQTLWATRFALQDDAVGIRYRIDPAPGYFAARPIANSLTSDSVQISPTYRPDQPFPGNDLATLNLTGVDQNLWFETALKAIDGFLSPTYAPSVFLLDTLLGSKDPLKDGNLGKILSAKQTLADDIASTIEPVLSAGPQDGATRAAAGKKLRQTLLNQLYSAYSTTAIVGFSVQGGATDQTLSLYGQPTASGSSQSTPGTGNDNYAFGSGRIGLQASPGESALAFVFNSRNEAARSYVPLELELQISHLEHDMRGVPGISGYTQSNWISLISGPLRIPLAGGQTMNLPVLLRALPEPPTIQGQTATAWAQPPQSASDLSKWTYAFESLFRGTAQDSLNVAIALNTPTLNGALRSTGKRLVTALAQFVTVYPSIEVAMQQSLTGIDVGQPAELQIAEAQHAVEAFVYIVQEVTDAYHAWASPILSKTAFVHPQALTCAFSQVLAPVTIDGQEVAETLLLDVTINDVAAIYDPGTGQISATLAQLGEVSLPAPRVEIDPAQYEAVSVVDPDNPGLIAYRYQLKGVLPVKWLDYEQALLVNERRTSLPALNVFDHQDAWASLSVERNRILFPAADIGTLQTNPLFRFCTPIVRFVDSISPHITQGSFSLDTLPVANASLDDYLEVFFAALGSGSNGTTVQVGMEGRYSYDIAGQGVVARTVLPAALMLPVATSLNSPPAFTNSFSQAIDRWRQAEQVTVQGNARIDLTLRAFSADDPTQLAQGALASDNQPPLLSIENLWVSASKVPPGQGGL</sequence>
<keyword evidence="3" id="KW-1185">Reference proteome</keyword>
<organism evidence="2 3">
    <name type="scientific">Pseudomonas mucidolens</name>
    <dbReference type="NCBI Taxonomy" id="46679"/>
    <lineage>
        <taxon>Bacteria</taxon>
        <taxon>Pseudomonadati</taxon>
        <taxon>Pseudomonadota</taxon>
        <taxon>Gammaproteobacteria</taxon>
        <taxon>Pseudomonadales</taxon>
        <taxon>Pseudomonadaceae</taxon>
        <taxon>Pseudomonas</taxon>
    </lineage>
</organism>
<reference evidence="3" key="1">
    <citation type="submission" date="2016-10" db="EMBL/GenBank/DDBJ databases">
        <authorList>
            <person name="Varghese N."/>
            <person name="Submissions S."/>
        </authorList>
    </citation>
    <scope>NUCLEOTIDE SEQUENCE [LARGE SCALE GENOMIC DNA]</scope>
    <source>
        <strain evidence="3">LMG 2223</strain>
    </source>
</reference>
<dbReference type="Proteomes" id="UP000198600">
    <property type="component" value="Chromosome I"/>
</dbReference>
<protein>
    <recommendedName>
        <fullName evidence="4">LysM domain-containing protein</fullName>
    </recommendedName>
</protein>
<feature type="compositionally biased region" description="Polar residues" evidence="1">
    <location>
        <begin position="2422"/>
        <end position="2432"/>
    </location>
</feature>
<evidence type="ECO:0000313" key="2">
    <source>
        <dbReference type="EMBL" id="SDU94740.1"/>
    </source>
</evidence>
<dbReference type="RefSeq" id="WP_084376701.1">
    <property type="nucleotide sequence ID" value="NZ_LS483433.1"/>
</dbReference>
<feature type="region of interest" description="Disordered" evidence="1">
    <location>
        <begin position="2904"/>
        <end position="2926"/>
    </location>
</feature>
<gene>
    <name evidence="2" type="ORF">SAMN05216202_2067</name>
</gene>
<name>A0A1H2MNA6_9PSED</name>
<feature type="region of interest" description="Disordered" evidence="1">
    <location>
        <begin position="2422"/>
        <end position="2443"/>
    </location>
</feature>
<dbReference type="EMBL" id="LT629802">
    <property type="protein sequence ID" value="SDU94740.1"/>
    <property type="molecule type" value="Genomic_DNA"/>
</dbReference>
<proteinExistence type="predicted"/>